<feature type="compositionally biased region" description="Polar residues" evidence="1">
    <location>
        <begin position="10"/>
        <end position="26"/>
    </location>
</feature>
<accession>A0A369J3Q9</accession>
<dbReference type="EMBL" id="LUEZ02000138">
    <property type="protein sequence ID" value="RDB15780.1"/>
    <property type="molecule type" value="Genomic_DNA"/>
</dbReference>
<name>A0A369J3Q9_HYPMA</name>
<reference evidence="2" key="1">
    <citation type="submission" date="2018-04" db="EMBL/GenBank/DDBJ databases">
        <title>Whole genome sequencing of Hypsizygus marmoreus.</title>
        <authorList>
            <person name="Choi I.-G."/>
            <person name="Min B."/>
            <person name="Kim J.-G."/>
            <person name="Kim S."/>
            <person name="Oh Y.-L."/>
            <person name="Kong W.-S."/>
            <person name="Park H."/>
            <person name="Jeong J."/>
            <person name="Song E.-S."/>
        </authorList>
    </citation>
    <scope>NUCLEOTIDE SEQUENCE [LARGE SCALE GENOMIC DNA]</scope>
    <source>
        <strain evidence="2">51987-8</strain>
    </source>
</reference>
<dbReference type="AlphaFoldDB" id="A0A369J3Q9"/>
<evidence type="ECO:0000256" key="1">
    <source>
        <dbReference type="SAM" id="MobiDB-lite"/>
    </source>
</evidence>
<protein>
    <submittedName>
        <fullName evidence="2">Uncharacterized protein</fullName>
    </submittedName>
</protein>
<proteinExistence type="predicted"/>
<comment type="caution">
    <text evidence="2">The sequence shown here is derived from an EMBL/GenBank/DDBJ whole genome shotgun (WGS) entry which is preliminary data.</text>
</comment>
<sequence length="60" mass="6242">MSLIPPNAIAPSTKTPNCLPTSPPLTISTFTARDTTRRLPAAAQLSTSSLHHSQSSGKSP</sequence>
<keyword evidence="3" id="KW-1185">Reference proteome</keyword>
<dbReference type="Proteomes" id="UP000076154">
    <property type="component" value="Unassembled WGS sequence"/>
</dbReference>
<dbReference type="InParanoid" id="A0A369J3Q9"/>
<evidence type="ECO:0000313" key="3">
    <source>
        <dbReference type="Proteomes" id="UP000076154"/>
    </source>
</evidence>
<evidence type="ECO:0000313" key="2">
    <source>
        <dbReference type="EMBL" id="RDB15780.1"/>
    </source>
</evidence>
<organism evidence="2 3">
    <name type="scientific">Hypsizygus marmoreus</name>
    <name type="common">White beech mushroom</name>
    <name type="synonym">Agaricus marmoreus</name>
    <dbReference type="NCBI Taxonomy" id="39966"/>
    <lineage>
        <taxon>Eukaryota</taxon>
        <taxon>Fungi</taxon>
        <taxon>Dikarya</taxon>
        <taxon>Basidiomycota</taxon>
        <taxon>Agaricomycotina</taxon>
        <taxon>Agaricomycetes</taxon>
        <taxon>Agaricomycetidae</taxon>
        <taxon>Agaricales</taxon>
        <taxon>Tricholomatineae</taxon>
        <taxon>Lyophyllaceae</taxon>
        <taxon>Hypsizygus</taxon>
    </lineage>
</organism>
<gene>
    <name evidence="2" type="ORF">Hypma_003701</name>
</gene>
<feature type="region of interest" description="Disordered" evidence="1">
    <location>
        <begin position="1"/>
        <end position="26"/>
    </location>
</feature>